<dbReference type="Proteomes" id="UP001177260">
    <property type="component" value="Unassembled WGS sequence"/>
</dbReference>
<organism evidence="1 2">
    <name type="scientific">Aspergillus melleus</name>
    <dbReference type="NCBI Taxonomy" id="138277"/>
    <lineage>
        <taxon>Eukaryota</taxon>
        <taxon>Fungi</taxon>
        <taxon>Dikarya</taxon>
        <taxon>Ascomycota</taxon>
        <taxon>Pezizomycotina</taxon>
        <taxon>Eurotiomycetes</taxon>
        <taxon>Eurotiomycetidae</taxon>
        <taxon>Eurotiales</taxon>
        <taxon>Aspergillaceae</taxon>
        <taxon>Aspergillus</taxon>
        <taxon>Aspergillus subgen. Circumdati</taxon>
    </lineage>
</organism>
<accession>A0ACC3B4G7</accession>
<reference evidence="1 2" key="1">
    <citation type="journal article" date="2023" name="ACS Omega">
        <title>Identification of the Neoaspergillic Acid Biosynthesis Gene Cluster by Establishing an In Vitro CRISPR-Ribonucleoprotein Genetic System in Aspergillus melleus.</title>
        <authorList>
            <person name="Yuan B."/>
            <person name="Grau M.F."/>
            <person name="Murata R.M."/>
            <person name="Torok T."/>
            <person name="Venkateswaran K."/>
            <person name="Stajich J.E."/>
            <person name="Wang C.C.C."/>
        </authorList>
    </citation>
    <scope>NUCLEOTIDE SEQUENCE [LARGE SCALE GENOMIC DNA]</scope>
    <source>
        <strain evidence="1 2">IMV 1140</strain>
    </source>
</reference>
<dbReference type="EMBL" id="JAOPJF010000024">
    <property type="protein sequence ID" value="KAK1145328.1"/>
    <property type="molecule type" value="Genomic_DNA"/>
</dbReference>
<protein>
    <submittedName>
        <fullName evidence="1">Uncharacterized protein</fullName>
    </submittedName>
</protein>
<proteinExistence type="predicted"/>
<evidence type="ECO:0000313" key="1">
    <source>
        <dbReference type="EMBL" id="KAK1145328.1"/>
    </source>
</evidence>
<keyword evidence="2" id="KW-1185">Reference proteome</keyword>
<gene>
    <name evidence="1" type="ORF">N8T08_004203</name>
</gene>
<sequence length="189" mass="21414">MSLKRKASFPTIASPMAESFTLEHLSMDASPKHLSSRTRKRFRNDRPEEKVVYENTLRWLFTAQQQQGPTASPEADENMDLVTLPSSEIVDPRQQTLHKFFQPSQMSSIQLRANHLHRRPHANSPSNDILPQRPDFDMVSTVTSISRDTSSPSSHGASTGMDMDMDMDPGHDDPGQDIRKWMSGHGWMP</sequence>
<name>A0ACC3B4G7_9EURO</name>
<evidence type="ECO:0000313" key="2">
    <source>
        <dbReference type="Proteomes" id="UP001177260"/>
    </source>
</evidence>
<comment type="caution">
    <text evidence="1">The sequence shown here is derived from an EMBL/GenBank/DDBJ whole genome shotgun (WGS) entry which is preliminary data.</text>
</comment>